<dbReference type="EMBL" id="JABVED010000028">
    <property type="protein sequence ID" value="MBC6451357.1"/>
    <property type="molecule type" value="Genomic_DNA"/>
</dbReference>
<name>A0ABR7LGD5_9PSEU</name>
<proteinExistence type="predicted"/>
<evidence type="ECO:0000313" key="1">
    <source>
        <dbReference type="EMBL" id="MBC6451357.1"/>
    </source>
</evidence>
<evidence type="ECO:0000313" key="2">
    <source>
        <dbReference type="Proteomes" id="UP000734823"/>
    </source>
</evidence>
<accession>A0ABR7LGD5</accession>
<protein>
    <submittedName>
        <fullName evidence="1">Uncharacterized protein</fullName>
    </submittedName>
</protein>
<reference evidence="1 2" key="1">
    <citation type="submission" date="2020-06" db="EMBL/GenBank/DDBJ databases">
        <title>Actinokineospora xiongansis sp. nov., isolated from soil of Baiyangdian.</title>
        <authorList>
            <person name="Zhang X."/>
        </authorList>
    </citation>
    <scope>NUCLEOTIDE SEQUENCE [LARGE SCALE GENOMIC DNA]</scope>
    <source>
        <strain evidence="1 2">HBU206404</strain>
    </source>
</reference>
<sequence length="131" mass="13716">MTGLTVKLLAMIDALSVPDGGFSVDPVTGADVRSGYAAAVHTECERVLDHPVAVGDLIAYVARYADVLTLPGSVLGGWRDPETGKVYLDVSVVVSDYSIAVALAREAGQLAIFDFAAMESVRIEYGARVAA</sequence>
<dbReference type="RefSeq" id="WP_187224430.1">
    <property type="nucleotide sequence ID" value="NZ_JABVED010000028.1"/>
</dbReference>
<organism evidence="1 2">
    <name type="scientific">Actinokineospora xionganensis</name>
    <dbReference type="NCBI Taxonomy" id="2684470"/>
    <lineage>
        <taxon>Bacteria</taxon>
        <taxon>Bacillati</taxon>
        <taxon>Actinomycetota</taxon>
        <taxon>Actinomycetes</taxon>
        <taxon>Pseudonocardiales</taxon>
        <taxon>Pseudonocardiaceae</taxon>
        <taxon>Actinokineospora</taxon>
    </lineage>
</organism>
<dbReference type="Proteomes" id="UP000734823">
    <property type="component" value="Unassembled WGS sequence"/>
</dbReference>
<comment type="caution">
    <text evidence="1">The sequence shown here is derived from an EMBL/GenBank/DDBJ whole genome shotgun (WGS) entry which is preliminary data.</text>
</comment>
<keyword evidence="2" id="KW-1185">Reference proteome</keyword>
<gene>
    <name evidence="1" type="ORF">GPZ80_29780</name>
</gene>